<feature type="transmembrane region" description="Helical" evidence="13">
    <location>
        <begin position="431"/>
        <end position="454"/>
    </location>
</feature>
<dbReference type="NCBIfam" id="NF002353">
    <property type="entry name" value="PRK01318.1-4"/>
    <property type="match status" value="1"/>
</dbReference>
<dbReference type="InterPro" id="IPR028053">
    <property type="entry name" value="Membr_insert_YidC_N"/>
</dbReference>
<evidence type="ECO:0000256" key="8">
    <source>
        <dbReference type="ARBA" id="ARBA00022989"/>
    </source>
</evidence>
<feature type="domain" description="Membrane insertase YidC N-terminal" evidence="16">
    <location>
        <begin position="88"/>
        <end position="356"/>
    </location>
</feature>
<gene>
    <name evidence="13" type="primary">yidC</name>
    <name evidence="17" type="ORF">SAMN06296008_11523</name>
</gene>
<dbReference type="GO" id="GO:0005886">
    <property type="term" value="C:plasma membrane"/>
    <property type="evidence" value="ECO:0007669"/>
    <property type="project" value="UniProtKB-SubCell"/>
</dbReference>
<dbReference type="InterPro" id="IPR019998">
    <property type="entry name" value="Membr_insert_YidC"/>
</dbReference>
<feature type="compositionally biased region" description="Polar residues" evidence="14">
    <location>
        <begin position="57"/>
        <end position="71"/>
    </location>
</feature>
<dbReference type="InterPro" id="IPR001708">
    <property type="entry name" value="YidC/ALB3/OXA1/COX18"/>
</dbReference>
<keyword evidence="5 13" id="KW-1003">Cell membrane</keyword>
<evidence type="ECO:0000256" key="12">
    <source>
        <dbReference type="ARBA" id="ARBA00033342"/>
    </source>
</evidence>
<keyword evidence="6 13" id="KW-0812">Transmembrane</keyword>
<evidence type="ECO:0000256" key="3">
    <source>
        <dbReference type="ARBA" id="ARBA00015325"/>
    </source>
</evidence>
<feature type="compositionally biased region" description="Polar residues" evidence="14">
    <location>
        <begin position="39"/>
        <end position="48"/>
    </location>
</feature>
<dbReference type="CDD" id="cd20070">
    <property type="entry name" value="5TM_YidC_Alb3"/>
    <property type="match status" value="1"/>
</dbReference>
<dbReference type="PANTHER" id="PTHR12428">
    <property type="entry name" value="OXA1"/>
    <property type="match status" value="1"/>
</dbReference>
<evidence type="ECO:0000256" key="7">
    <source>
        <dbReference type="ARBA" id="ARBA00022927"/>
    </source>
</evidence>
<keyword evidence="18" id="KW-1185">Reference proteome</keyword>
<evidence type="ECO:0000256" key="10">
    <source>
        <dbReference type="ARBA" id="ARBA00023186"/>
    </source>
</evidence>
<dbReference type="OrthoDB" id="9780552at2"/>
<dbReference type="CDD" id="cd19961">
    <property type="entry name" value="EcYidC-like_peri"/>
    <property type="match status" value="1"/>
</dbReference>
<name>A0A1W2BRT9_9BURK</name>
<dbReference type="HAMAP" id="MF_01810">
    <property type="entry name" value="YidC_type1"/>
    <property type="match status" value="1"/>
</dbReference>
<keyword evidence="9 13" id="KW-0472">Membrane</keyword>
<feature type="transmembrane region" description="Helical" evidence="13">
    <location>
        <begin position="482"/>
        <end position="502"/>
    </location>
</feature>
<proteinExistence type="inferred from homology"/>
<feature type="transmembrane region" description="Helical" evidence="13">
    <location>
        <begin position="368"/>
        <end position="388"/>
    </location>
</feature>
<reference evidence="17 18" key="1">
    <citation type="submission" date="2017-04" db="EMBL/GenBank/DDBJ databases">
        <authorList>
            <person name="Afonso C.L."/>
            <person name="Miller P.J."/>
            <person name="Scott M.A."/>
            <person name="Spackman E."/>
            <person name="Goraichik I."/>
            <person name="Dimitrov K.M."/>
            <person name="Suarez D.L."/>
            <person name="Swayne D.E."/>
        </authorList>
    </citation>
    <scope>NUCLEOTIDE SEQUENCE [LARGE SCALE GENOMIC DNA]</scope>
    <source>
        <strain evidence="17 18">VK13</strain>
    </source>
</reference>
<comment type="subunit">
    <text evidence="13">Interacts with the Sec translocase complex via SecD. Specifically interacts with transmembrane segments of nascent integral membrane proteins during membrane integration.</text>
</comment>
<organism evidence="17 18">
    <name type="scientific">Polynucleobacter kasalickyi</name>
    <dbReference type="NCBI Taxonomy" id="1938817"/>
    <lineage>
        <taxon>Bacteria</taxon>
        <taxon>Pseudomonadati</taxon>
        <taxon>Pseudomonadota</taxon>
        <taxon>Betaproteobacteria</taxon>
        <taxon>Burkholderiales</taxon>
        <taxon>Burkholderiaceae</taxon>
        <taxon>Polynucleobacter</taxon>
    </lineage>
</organism>
<dbReference type="GO" id="GO:0051205">
    <property type="term" value="P:protein insertion into membrane"/>
    <property type="evidence" value="ECO:0007669"/>
    <property type="project" value="TreeGrafter"/>
</dbReference>
<evidence type="ECO:0000256" key="6">
    <source>
        <dbReference type="ARBA" id="ARBA00022692"/>
    </source>
</evidence>
<protein>
    <recommendedName>
        <fullName evidence="3 13">Membrane protein insertase YidC</fullName>
    </recommendedName>
    <alternativeName>
        <fullName evidence="12 13">Foldase YidC</fullName>
    </alternativeName>
    <alternativeName>
        <fullName evidence="11 13">Membrane integrase YidC</fullName>
    </alternativeName>
    <alternativeName>
        <fullName evidence="13">Membrane protein YidC</fullName>
    </alternativeName>
</protein>
<keyword evidence="4 13" id="KW-0813">Transport</keyword>
<evidence type="ECO:0000259" key="15">
    <source>
        <dbReference type="Pfam" id="PF02096"/>
    </source>
</evidence>
<dbReference type="Gene3D" id="2.70.98.90">
    <property type="match status" value="1"/>
</dbReference>
<evidence type="ECO:0000256" key="5">
    <source>
        <dbReference type="ARBA" id="ARBA00022475"/>
    </source>
</evidence>
<dbReference type="PRINTS" id="PR00701">
    <property type="entry name" value="60KDINNERMP"/>
</dbReference>
<dbReference type="GO" id="GO:0015031">
    <property type="term" value="P:protein transport"/>
    <property type="evidence" value="ECO:0007669"/>
    <property type="project" value="UniProtKB-KW"/>
</dbReference>
<evidence type="ECO:0000256" key="14">
    <source>
        <dbReference type="SAM" id="MobiDB-lite"/>
    </source>
</evidence>
<comment type="function">
    <text evidence="13">Required for the insertion and/or proper folding and/or complex formation of integral membrane proteins into the membrane. Involved in integration of membrane proteins that insert both dependently and independently of the Sec translocase complex, as well as at least some lipoproteins. Aids folding of multispanning membrane proteins.</text>
</comment>
<evidence type="ECO:0000256" key="1">
    <source>
        <dbReference type="ARBA" id="ARBA00004429"/>
    </source>
</evidence>
<keyword evidence="7 13" id="KW-0653">Protein transport</keyword>
<evidence type="ECO:0000256" key="11">
    <source>
        <dbReference type="ARBA" id="ARBA00033245"/>
    </source>
</evidence>
<dbReference type="Pfam" id="PF14849">
    <property type="entry name" value="YidC_periplas"/>
    <property type="match status" value="1"/>
</dbReference>
<evidence type="ECO:0000256" key="13">
    <source>
        <dbReference type="HAMAP-Rule" id="MF_01810"/>
    </source>
</evidence>
<dbReference type="RefSeq" id="WP_084285321.1">
    <property type="nucleotide sequence ID" value="NZ_FWXJ01000015.1"/>
</dbReference>
<feature type="region of interest" description="Disordered" evidence="14">
    <location>
        <begin position="37"/>
        <end position="72"/>
    </location>
</feature>
<dbReference type="GO" id="GO:0032977">
    <property type="term" value="F:membrane insertase activity"/>
    <property type="evidence" value="ECO:0007669"/>
    <property type="project" value="InterPro"/>
</dbReference>
<evidence type="ECO:0000313" key="18">
    <source>
        <dbReference type="Proteomes" id="UP000192708"/>
    </source>
</evidence>
<dbReference type="NCBIfam" id="TIGR03593">
    <property type="entry name" value="yidC_nterm"/>
    <property type="match status" value="1"/>
</dbReference>
<feature type="transmembrane region" description="Helical" evidence="13">
    <location>
        <begin position="523"/>
        <end position="543"/>
    </location>
</feature>
<dbReference type="STRING" id="1938817.SAMN06296008_11523"/>
<dbReference type="InterPro" id="IPR028055">
    <property type="entry name" value="YidC/Oxa/ALB_C"/>
</dbReference>
<keyword evidence="8 13" id="KW-1133">Transmembrane helix</keyword>
<feature type="domain" description="Membrane insertase YidC/Oxa/ALB C-terminal" evidence="15">
    <location>
        <begin position="368"/>
        <end position="557"/>
    </location>
</feature>
<comment type="subcellular location">
    <subcellularLocation>
        <location evidence="1">Cell inner membrane</location>
        <topology evidence="1">Multi-pass membrane protein</topology>
    </subcellularLocation>
    <subcellularLocation>
        <location evidence="13">Cell membrane</location>
        <topology evidence="13">Multi-pass membrane protein</topology>
    </subcellularLocation>
</comment>
<dbReference type="NCBIfam" id="TIGR03592">
    <property type="entry name" value="yidC_oxa1_cterm"/>
    <property type="match status" value="1"/>
</dbReference>
<evidence type="ECO:0000256" key="4">
    <source>
        <dbReference type="ARBA" id="ARBA00022448"/>
    </source>
</evidence>
<dbReference type="InterPro" id="IPR047196">
    <property type="entry name" value="YidC_ALB_C"/>
</dbReference>
<evidence type="ECO:0000256" key="9">
    <source>
        <dbReference type="ARBA" id="ARBA00023136"/>
    </source>
</evidence>
<dbReference type="Pfam" id="PF02096">
    <property type="entry name" value="60KD_IMP"/>
    <property type="match status" value="1"/>
</dbReference>
<dbReference type="PANTHER" id="PTHR12428:SF65">
    <property type="entry name" value="CYTOCHROME C OXIDASE ASSEMBLY PROTEIN COX18, MITOCHONDRIAL"/>
    <property type="match status" value="1"/>
</dbReference>
<accession>A0A1W2BRT9</accession>
<sequence length="563" mass="62876">MEIKKTLLWVVFSVSGIMLFNNWQIAHGNKPLPFLAPPSATNSTTPSNVKDAENGAQLPNTPSLSQKQSNIPGGVAKNTMEPIAINTIHLENDVLDLEISSKGGTITKSSLKKHLDKGDKGDPVILMENKANHIYLARSGLISQGLDVPNHNDLFLQKLGSDGTTLVLVSEKNGITYEKTYTLKPNSYVLEVTHKVTNKSSSPILSTIYAELVRDGTSIDESEFYSTFTGPAMFTEKDKFKEVAFKDIENNKIPPPAPLGLEEPGWVAMVQHYFASAWIPETNTKREFYFDKLDKNLYRIGMTSSLDTIAPGATQSQTAKLFIGPDDETILRPISPGFELIKDYGRLTIIAKPIFWFLTQIHSVVGNWGWAIIILTVLIKLAFFPLSAASYKSMARMKEVQPRLVQMKEQYKNDPTKLNKEMMEMYRKEKINPLGGCLPVVIQIPVFISLYWVLLLSVEMRGAPWTLWIHDLSAPDTSLSDLVGLSIPIGILPILMAISMFVQTKLNPAPPDPVQAKVMLFMPLAFSLMFFFFPSGLVLYYIVNNLLSIGQQWQINRLYGSKK</sequence>
<dbReference type="InterPro" id="IPR038221">
    <property type="entry name" value="YidC_periplasmic_sf"/>
</dbReference>
<evidence type="ECO:0000313" key="17">
    <source>
        <dbReference type="EMBL" id="SMC75591.1"/>
    </source>
</evidence>
<evidence type="ECO:0000256" key="2">
    <source>
        <dbReference type="ARBA" id="ARBA00010527"/>
    </source>
</evidence>
<dbReference type="AlphaFoldDB" id="A0A1W2BRT9"/>
<dbReference type="EMBL" id="FWXJ01000015">
    <property type="protein sequence ID" value="SMC75591.1"/>
    <property type="molecule type" value="Genomic_DNA"/>
</dbReference>
<dbReference type="Proteomes" id="UP000192708">
    <property type="component" value="Unassembled WGS sequence"/>
</dbReference>
<keyword evidence="10 13" id="KW-0143">Chaperone</keyword>
<comment type="similarity">
    <text evidence="2 13">Belongs to the OXA1/ALB3/YidC family. Type 1 subfamily.</text>
</comment>
<dbReference type="PRINTS" id="PR01900">
    <property type="entry name" value="YIDCPROTEIN"/>
</dbReference>
<dbReference type="NCBIfam" id="NF002352">
    <property type="entry name" value="PRK01318.1-3"/>
    <property type="match status" value="1"/>
</dbReference>
<evidence type="ECO:0000259" key="16">
    <source>
        <dbReference type="Pfam" id="PF14849"/>
    </source>
</evidence>